<evidence type="ECO:0000256" key="7">
    <source>
        <dbReference type="ARBA" id="ARBA00022786"/>
    </source>
</evidence>
<keyword evidence="6" id="KW-0498">Mitosis</keyword>
<evidence type="ECO:0000256" key="10">
    <source>
        <dbReference type="PROSITE-ProRule" id="PRU00175"/>
    </source>
</evidence>
<keyword evidence="7" id="KW-0833">Ubl conjugation pathway</keyword>
<dbReference type="EMBL" id="GBHO01024235">
    <property type="protein sequence ID" value="JAG19369.1"/>
    <property type="molecule type" value="Transcribed_RNA"/>
</dbReference>
<dbReference type="PROSITE" id="PS50089">
    <property type="entry name" value="ZF_RING_2"/>
    <property type="match status" value="1"/>
</dbReference>
<evidence type="ECO:0000256" key="6">
    <source>
        <dbReference type="ARBA" id="ARBA00022776"/>
    </source>
</evidence>
<dbReference type="InterPro" id="IPR013083">
    <property type="entry name" value="Znf_RING/FYVE/PHD"/>
</dbReference>
<evidence type="ECO:0000256" key="1">
    <source>
        <dbReference type="ARBA" id="ARBA00009273"/>
    </source>
</evidence>
<dbReference type="GO" id="GO:0008270">
    <property type="term" value="F:zinc ion binding"/>
    <property type="evidence" value="ECO:0007669"/>
    <property type="project" value="UniProtKB-KW"/>
</dbReference>
<evidence type="ECO:0000256" key="3">
    <source>
        <dbReference type="ARBA" id="ARBA00022618"/>
    </source>
</evidence>
<evidence type="ECO:0000256" key="8">
    <source>
        <dbReference type="ARBA" id="ARBA00022833"/>
    </source>
</evidence>
<keyword evidence="9" id="KW-0131">Cell cycle</keyword>
<keyword evidence="4" id="KW-0479">Metal-binding</keyword>
<dbReference type="GO" id="GO:0097602">
    <property type="term" value="F:cullin family protein binding"/>
    <property type="evidence" value="ECO:0007669"/>
    <property type="project" value="InterPro"/>
</dbReference>
<dbReference type="GO" id="GO:0031145">
    <property type="term" value="P:anaphase-promoting complex-dependent catabolic process"/>
    <property type="evidence" value="ECO:0007669"/>
    <property type="project" value="InterPro"/>
</dbReference>
<reference evidence="13" key="2">
    <citation type="submission" date="2014-07" db="EMBL/GenBank/DDBJ databases">
        <authorList>
            <person name="Hull J."/>
        </authorList>
    </citation>
    <scope>NUCLEOTIDE SEQUENCE</scope>
</reference>
<sequence>MCGYTCVIAHTNAKLYRRSYTKPAICAPMKVRIERWDTVAAWTWDEEDGLCTICQNSFDDCCPNCSTVNGDCDPVWGECSHAFHLHCIIKWLESKSGEVCPLCRQSWNPIN</sequence>
<protein>
    <recommendedName>
        <fullName evidence="2">Anaphase-promoting complex subunit 11</fullName>
    </recommendedName>
</protein>
<dbReference type="Gene3D" id="3.30.40.10">
    <property type="entry name" value="Zinc/RING finger domain, C3HC4 (zinc finger)"/>
    <property type="match status" value="1"/>
</dbReference>
<evidence type="ECO:0000256" key="5">
    <source>
        <dbReference type="ARBA" id="ARBA00022771"/>
    </source>
</evidence>
<evidence type="ECO:0000256" key="2">
    <source>
        <dbReference type="ARBA" id="ARBA00013928"/>
    </source>
</evidence>
<comment type="similarity">
    <text evidence="1">Belongs to the RING-box family.</text>
</comment>
<evidence type="ECO:0000313" key="12">
    <source>
        <dbReference type="EMBL" id="JAG19369.1"/>
    </source>
</evidence>
<evidence type="ECO:0000256" key="9">
    <source>
        <dbReference type="ARBA" id="ARBA00023306"/>
    </source>
</evidence>
<dbReference type="GO" id="GO:0005680">
    <property type="term" value="C:anaphase-promoting complex"/>
    <property type="evidence" value="ECO:0007669"/>
    <property type="project" value="InterPro"/>
</dbReference>
<name>A0A0A9XQI9_LYGHE</name>
<gene>
    <name evidence="13" type="primary">APC11_1</name>
    <name evidence="12" type="synonym">APC11_0</name>
    <name evidence="13" type="ORF">CM83_11091</name>
    <name evidence="12" type="ORF">CM83_11094</name>
</gene>
<dbReference type="Pfam" id="PF12861">
    <property type="entry name" value="zf-ANAPC11"/>
    <property type="match status" value="1"/>
</dbReference>
<dbReference type="PANTHER" id="PTHR11210">
    <property type="entry name" value="RING BOX"/>
    <property type="match status" value="1"/>
</dbReference>
<evidence type="ECO:0000313" key="13">
    <source>
        <dbReference type="EMBL" id="JAG19370.1"/>
    </source>
</evidence>
<dbReference type="InterPro" id="IPR051031">
    <property type="entry name" value="RING-box_E3_Ubiquitin_Ligase"/>
</dbReference>
<organism evidence="13">
    <name type="scientific">Lygus hesperus</name>
    <name type="common">Western plant bug</name>
    <dbReference type="NCBI Taxonomy" id="30085"/>
    <lineage>
        <taxon>Eukaryota</taxon>
        <taxon>Metazoa</taxon>
        <taxon>Ecdysozoa</taxon>
        <taxon>Arthropoda</taxon>
        <taxon>Hexapoda</taxon>
        <taxon>Insecta</taxon>
        <taxon>Pterygota</taxon>
        <taxon>Neoptera</taxon>
        <taxon>Paraneoptera</taxon>
        <taxon>Hemiptera</taxon>
        <taxon>Heteroptera</taxon>
        <taxon>Panheteroptera</taxon>
        <taxon>Cimicomorpha</taxon>
        <taxon>Miridae</taxon>
        <taxon>Mirini</taxon>
        <taxon>Lygus</taxon>
    </lineage>
</organism>
<dbReference type="InterPro" id="IPR001841">
    <property type="entry name" value="Znf_RING"/>
</dbReference>
<dbReference type="GO" id="GO:0061630">
    <property type="term" value="F:ubiquitin protein ligase activity"/>
    <property type="evidence" value="ECO:0007669"/>
    <property type="project" value="InterPro"/>
</dbReference>
<keyword evidence="3" id="KW-0132">Cell division</keyword>
<keyword evidence="8" id="KW-0862">Zinc</keyword>
<feature type="domain" description="RING-type" evidence="11">
    <location>
        <begin position="51"/>
        <end position="104"/>
    </location>
</feature>
<dbReference type="SUPFAM" id="SSF57850">
    <property type="entry name" value="RING/U-box"/>
    <property type="match status" value="1"/>
</dbReference>
<dbReference type="InterPro" id="IPR024991">
    <property type="entry name" value="RING-H2_APC11"/>
</dbReference>
<dbReference type="GO" id="GO:0051301">
    <property type="term" value="P:cell division"/>
    <property type="evidence" value="ECO:0007669"/>
    <property type="project" value="UniProtKB-KW"/>
</dbReference>
<keyword evidence="5 10" id="KW-0863">Zinc-finger</keyword>
<evidence type="ECO:0000259" key="11">
    <source>
        <dbReference type="PROSITE" id="PS50089"/>
    </source>
</evidence>
<proteinExistence type="inferred from homology"/>
<dbReference type="AlphaFoldDB" id="A0A0A9XQI9"/>
<dbReference type="EMBL" id="GBHO01024234">
    <property type="protein sequence ID" value="JAG19370.1"/>
    <property type="molecule type" value="Transcribed_RNA"/>
</dbReference>
<evidence type="ECO:0000256" key="4">
    <source>
        <dbReference type="ARBA" id="ARBA00022723"/>
    </source>
</evidence>
<reference evidence="13" key="1">
    <citation type="journal article" date="2014" name="PLoS ONE">
        <title>Transcriptome-Based Identification of ABC Transporters in the Western Tarnished Plant Bug Lygus hesperus.</title>
        <authorList>
            <person name="Hull J.J."/>
            <person name="Chaney K."/>
            <person name="Geib S.M."/>
            <person name="Fabrick J.A."/>
            <person name="Brent C.S."/>
            <person name="Walsh D."/>
            <person name="Lavine L.C."/>
        </authorList>
    </citation>
    <scope>NUCLEOTIDE SEQUENCE</scope>
</reference>
<accession>A0A0A9XQI9</accession>